<reference evidence="9 10" key="1">
    <citation type="submission" date="2020-08" db="EMBL/GenBank/DDBJ databases">
        <title>Genomic Encyclopedia of Type Strains, Phase IV (KMG-IV): sequencing the most valuable type-strain genomes for metagenomic binning, comparative biology and taxonomic classification.</title>
        <authorList>
            <person name="Goeker M."/>
        </authorList>
    </citation>
    <scope>NUCLEOTIDE SEQUENCE [LARGE SCALE GENOMIC DNA]</scope>
    <source>
        <strain evidence="9 10">DSM 101064</strain>
    </source>
</reference>
<evidence type="ECO:0000256" key="5">
    <source>
        <dbReference type="ARBA" id="ARBA00022692"/>
    </source>
</evidence>
<dbReference type="GO" id="GO:0009103">
    <property type="term" value="P:lipopolysaccharide biosynthetic process"/>
    <property type="evidence" value="ECO:0007669"/>
    <property type="project" value="UniProtKB-ARBA"/>
</dbReference>
<feature type="transmembrane region" description="Helical" evidence="8">
    <location>
        <begin position="131"/>
        <end position="151"/>
    </location>
</feature>
<keyword evidence="3" id="KW-0328">Glycosyltransferase</keyword>
<feature type="transmembrane region" description="Helical" evidence="8">
    <location>
        <begin position="308"/>
        <end position="325"/>
    </location>
</feature>
<evidence type="ECO:0000256" key="1">
    <source>
        <dbReference type="ARBA" id="ARBA00004651"/>
    </source>
</evidence>
<feature type="transmembrane region" description="Helical" evidence="8">
    <location>
        <begin position="358"/>
        <end position="378"/>
    </location>
</feature>
<protein>
    <recommendedName>
        <fullName evidence="11">Glycosyltransferase RgtA/B/C/D-like domain-containing protein</fullName>
    </recommendedName>
</protein>
<feature type="transmembrane region" description="Helical" evidence="8">
    <location>
        <begin position="229"/>
        <end position="248"/>
    </location>
</feature>
<evidence type="ECO:0000313" key="10">
    <source>
        <dbReference type="Proteomes" id="UP000535415"/>
    </source>
</evidence>
<dbReference type="AlphaFoldDB" id="A0A7W9BIT3"/>
<evidence type="ECO:0000313" key="9">
    <source>
        <dbReference type="EMBL" id="MBB5721251.1"/>
    </source>
</evidence>
<comment type="subcellular location">
    <subcellularLocation>
        <location evidence="1">Cell membrane</location>
        <topology evidence="1">Multi-pass membrane protein</topology>
    </subcellularLocation>
</comment>
<dbReference type="GO" id="GO:0005886">
    <property type="term" value="C:plasma membrane"/>
    <property type="evidence" value="ECO:0007669"/>
    <property type="project" value="UniProtKB-SubCell"/>
</dbReference>
<dbReference type="PANTHER" id="PTHR33908">
    <property type="entry name" value="MANNOSYLTRANSFERASE YKCB-RELATED"/>
    <property type="match status" value="1"/>
</dbReference>
<keyword evidence="2" id="KW-1003">Cell membrane</keyword>
<keyword evidence="4" id="KW-0808">Transferase</keyword>
<comment type="caution">
    <text evidence="9">The sequence shown here is derived from an EMBL/GenBank/DDBJ whole genome shotgun (WGS) entry which is preliminary data.</text>
</comment>
<evidence type="ECO:0000256" key="3">
    <source>
        <dbReference type="ARBA" id="ARBA00022676"/>
    </source>
</evidence>
<keyword evidence="5 8" id="KW-0812">Transmembrane</keyword>
<evidence type="ECO:0000256" key="2">
    <source>
        <dbReference type="ARBA" id="ARBA00022475"/>
    </source>
</evidence>
<evidence type="ECO:0000256" key="7">
    <source>
        <dbReference type="ARBA" id="ARBA00023136"/>
    </source>
</evidence>
<dbReference type="EMBL" id="JACIJM010000002">
    <property type="protein sequence ID" value="MBB5721251.1"/>
    <property type="molecule type" value="Genomic_DNA"/>
</dbReference>
<feature type="transmembrane region" description="Helical" evidence="8">
    <location>
        <begin position="283"/>
        <end position="302"/>
    </location>
</feature>
<organism evidence="9 10">
    <name type="scientific">Yoonia ponticola</name>
    <dbReference type="NCBI Taxonomy" id="1524255"/>
    <lineage>
        <taxon>Bacteria</taxon>
        <taxon>Pseudomonadati</taxon>
        <taxon>Pseudomonadota</taxon>
        <taxon>Alphaproteobacteria</taxon>
        <taxon>Rhodobacterales</taxon>
        <taxon>Paracoccaceae</taxon>
        <taxon>Yoonia</taxon>
    </lineage>
</organism>
<keyword evidence="7 8" id="KW-0472">Membrane</keyword>
<feature type="transmembrane region" description="Helical" evidence="8">
    <location>
        <begin position="78"/>
        <end position="96"/>
    </location>
</feature>
<dbReference type="RefSeq" id="WP_183526065.1">
    <property type="nucleotide sequence ID" value="NZ_JACIJM010000002.1"/>
</dbReference>
<name>A0A7W9BIT3_9RHOB</name>
<dbReference type="GO" id="GO:0016763">
    <property type="term" value="F:pentosyltransferase activity"/>
    <property type="evidence" value="ECO:0007669"/>
    <property type="project" value="TreeGrafter"/>
</dbReference>
<evidence type="ECO:0000256" key="8">
    <source>
        <dbReference type="SAM" id="Phobius"/>
    </source>
</evidence>
<accession>A0A7W9BIT3</accession>
<gene>
    <name evidence="9" type="ORF">FHS72_000858</name>
</gene>
<dbReference type="PANTHER" id="PTHR33908:SF11">
    <property type="entry name" value="MEMBRANE PROTEIN"/>
    <property type="match status" value="1"/>
</dbReference>
<feature type="transmembrane region" description="Helical" evidence="8">
    <location>
        <begin position="24"/>
        <end position="42"/>
    </location>
</feature>
<keyword evidence="10" id="KW-1185">Reference proteome</keyword>
<feature type="transmembrane region" description="Helical" evidence="8">
    <location>
        <begin position="181"/>
        <end position="198"/>
    </location>
</feature>
<feature type="transmembrane region" description="Helical" evidence="8">
    <location>
        <begin position="102"/>
        <end position="119"/>
    </location>
</feature>
<evidence type="ECO:0008006" key="11">
    <source>
        <dbReference type="Google" id="ProtNLM"/>
    </source>
</evidence>
<proteinExistence type="predicted"/>
<dbReference type="Proteomes" id="UP000535415">
    <property type="component" value="Unassembled WGS sequence"/>
</dbReference>
<dbReference type="InterPro" id="IPR050297">
    <property type="entry name" value="LipidA_mod_glycosyltrf_83"/>
</dbReference>
<feature type="transmembrane region" description="Helical" evidence="8">
    <location>
        <begin position="332"/>
        <end position="352"/>
    </location>
</feature>
<sequence>MPHTTQVPPDGSEGVESPALPSRYATPVVLAIGLVLFAINLWRNRFFLHDDAFISLRYAQNFADAGDLSWNLGDRVEGYTNFLYVMITSALLKAGIDPVVAVRLINIFAVILLVWAVFLGARAMYPHRSEAAALGVAMILGNVSLSVWVLGGLEAPLAAAFVAGAMAFVVRALVTQAPNPLPYWTLFCAGIAFAFAVLTRPDGVIIVAATFFALLIAGPFGWKHRLTCAVIVAGIPFVVFMIHLGWRVSYYGDILPNTFHAKVGLDLALRLERVGDYLLRSALLYLPVMTCSAIALVATLVWGRLNRVAIVLLIVCGAFVGYVIWSGGDHMAAARVLLPISGPFALLVVALWGSLRPIPARIGLVALLFIMIVAALTARSYRMDWAAFNGTIVGRYIAANWPAGSTVGLNTAGSTPFHAPSHIYIDMLGLNDRTIAMRADVPILARRQSMPGHGKGDGAYVLSLAPDYLILGGSEGINVADADKWFLTGLELRDLEGFSACYAVATATLPIPADLAKFRPTAGHVTFTYYQRTCE</sequence>
<evidence type="ECO:0000256" key="4">
    <source>
        <dbReference type="ARBA" id="ARBA00022679"/>
    </source>
</evidence>
<feature type="transmembrane region" description="Helical" evidence="8">
    <location>
        <begin position="204"/>
        <end position="222"/>
    </location>
</feature>
<feature type="transmembrane region" description="Helical" evidence="8">
    <location>
        <begin position="157"/>
        <end position="174"/>
    </location>
</feature>
<keyword evidence="6 8" id="KW-1133">Transmembrane helix</keyword>
<evidence type="ECO:0000256" key="6">
    <source>
        <dbReference type="ARBA" id="ARBA00022989"/>
    </source>
</evidence>